<gene>
    <name evidence="1" type="ORF">BSOLF_0237</name>
</gene>
<comment type="caution">
    <text evidence="1">The sequence shown here is derived from an EMBL/GenBank/DDBJ whole genome shotgun (WGS) entry which is preliminary data.</text>
</comment>
<reference evidence="2" key="1">
    <citation type="journal article" date="2018" name="Sci. Rep.">
        <title>Lignite coal burning seam in the remote Altai Mountains harbors a hydrogen-driven thermophilic microbial community.</title>
        <authorList>
            <person name="Kadnikov V.V."/>
            <person name="Mardanov A.V."/>
            <person name="Ivasenko D.A."/>
            <person name="Antsiferov D.V."/>
            <person name="Beletsky A.V."/>
            <person name="Karnachuk O.V."/>
            <person name="Ravin N.V."/>
        </authorList>
    </citation>
    <scope>NUCLEOTIDE SEQUENCE [LARGE SCALE GENOMIC DNA]</scope>
</reference>
<protein>
    <submittedName>
        <fullName evidence="1">Uncharacterized protein</fullName>
    </submittedName>
</protein>
<evidence type="ECO:0000313" key="1">
    <source>
        <dbReference type="EMBL" id="PTQ56405.1"/>
    </source>
</evidence>
<name>A0A2R6Y192_9BACL</name>
<sequence>MEFKPFVHELISITPEAKFKVDTFFAVKPNHLRRTVMIDRKRDASTLEFLEEFGELLIGTQQFDISYLQHKRQHLVRPLPVYVFSEFKQFIWSNLIIL</sequence>
<dbReference type="EMBL" id="PEBX01000029">
    <property type="protein sequence ID" value="PTQ56405.1"/>
    <property type="molecule type" value="Genomic_DNA"/>
</dbReference>
<accession>A0A2R6Y192</accession>
<proteinExistence type="predicted"/>
<evidence type="ECO:0000313" key="2">
    <source>
        <dbReference type="Proteomes" id="UP000244338"/>
    </source>
</evidence>
<dbReference type="Proteomes" id="UP000244338">
    <property type="component" value="Unassembled WGS sequence"/>
</dbReference>
<organism evidence="1 2">
    <name type="scientific">Candidatus Carbonibacillus altaicus</name>
    <dbReference type="NCBI Taxonomy" id="2163959"/>
    <lineage>
        <taxon>Bacteria</taxon>
        <taxon>Bacillati</taxon>
        <taxon>Bacillota</taxon>
        <taxon>Bacilli</taxon>
        <taxon>Bacillales</taxon>
        <taxon>Candidatus Carbonibacillus</taxon>
    </lineage>
</organism>
<dbReference type="AlphaFoldDB" id="A0A2R6Y192"/>